<gene>
    <name evidence="14" type="primary">melA</name>
    <name evidence="14" type="ORF">NCTC11214_00827</name>
</gene>
<evidence type="ECO:0000256" key="8">
    <source>
        <dbReference type="ARBA" id="ARBA00023295"/>
    </source>
</evidence>
<keyword evidence="10" id="KW-0533">Nickel</keyword>
<evidence type="ECO:0000256" key="6">
    <source>
        <dbReference type="ARBA" id="ARBA00023211"/>
    </source>
</evidence>
<keyword evidence="8 12" id="KW-0326">Glycosidase</keyword>
<dbReference type="GO" id="GO:0004557">
    <property type="term" value="F:alpha-galactosidase activity"/>
    <property type="evidence" value="ECO:0007669"/>
    <property type="project" value="UniProtKB-EC"/>
</dbReference>
<organism evidence="14 15">
    <name type="scientific">Serratia odorifera</name>
    <dbReference type="NCBI Taxonomy" id="618"/>
    <lineage>
        <taxon>Bacteria</taxon>
        <taxon>Pseudomonadati</taxon>
        <taxon>Pseudomonadota</taxon>
        <taxon>Gammaproteobacteria</taxon>
        <taxon>Enterobacterales</taxon>
        <taxon>Yersiniaceae</taxon>
        <taxon>Serratia</taxon>
    </lineage>
</organism>
<dbReference type="AlphaFoldDB" id="A0A3S4HG13"/>
<evidence type="ECO:0000256" key="7">
    <source>
        <dbReference type="ARBA" id="ARBA00023277"/>
    </source>
</evidence>
<dbReference type="EC" id="3.2.1.22" evidence="14"/>
<evidence type="ECO:0000256" key="9">
    <source>
        <dbReference type="PIRSR" id="PIRSR601088-2"/>
    </source>
</evidence>
<feature type="site" description="Increases basicity of active site Tyr" evidence="11">
    <location>
        <position position="114"/>
    </location>
</feature>
<proteinExistence type="inferred from homology"/>
<dbReference type="InterPro" id="IPR001088">
    <property type="entry name" value="Glyco_hydro_4"/>
</dbReference>
<dbReference type="Pfam" id="PF02056">
    <property type="entry name" value="Glyco_hydro_4"/>
    <property type="match status" value="1"/>
</dbReference>
<dbReference type="InterPro" id="IPR053715">
    <property type="entry name" value="GH4_Enzyme_sf"/>
</dbReference>
<dbReference type="InterPro" id="IPR036291">
    <property type="entry name" value="NAD(P)-bd_dom_sf"/>
</dbReference>
<dbReference type="KEGG" id="sof:NCTC11214_00827"/>
<dbReference type="EMBL" id="LR134117">
    <property type="protein sequence ID" value="VDZ52749.1"/>
    <property type="molecule type" value="Genomic_DNA"/>
</dbReference>
<dbReference type="RefSeq" id="WP_004955459.1">
    <property type="nucleotide sequence ID" value="NZ_JAEKCK010000004.1"/>
</dbReference>
<reference evidence="14 15" key="1">
    <citation type="submission" date="2018-12" db="EMBL/GenBank/DDBJ databases">
        <authorList>
            <consortium name="Pathogen Informatics"/>
        </authorList>
    </citation>
    <scope>NUCLEOTIDE SEQUENCE [LARGE SCALE GENOMIC DNA]</scope>
    <source>
        <strain evidence="14 15">NCTC11214</strain>
    </source>
</reference>
<feature type="binding site" evidence="10">
    <location>
        <position position="173"/>
    </location>
    <ligand>
        <name>Mn(2+)</name>
        <dbReference type="ChEBI" id="CHEBI:29035"/>
    </ligand>
</feature>
<sequence>MIKVTFMGAGSTIFAKNVLGDIMCTPVLQEVEIALYDIDSGRLNESLTMLNNINQNVNGGKAIITPYLGVEQRRAALKNADYVVNAIQVGGYDPCTITDFEVANRFGLRQTIADTLGIGGIFRALRTIPVLFSFARDMEEVCPDAWLLNYTNPMASLTGAMLRYTGVKTVGLCHSVQVCAETLLKSVDMPSDDVQFHIAGINHMAWLLDIRRHGQDLYPEIKRRAAALHGKHDDMVRHEIMKTFGYYVTESSEHNAEYMPYWIKRNYPELIERFNIPLDEYPRRCVEQIAQWEQQKQALTHDSHLSHTRTHEYASYIIEAMETDRPYKIGGNVLNSGVITNLPNEACVEVPCLVDGQGVTPCHVGNLPEQLAALNRTNINTQLLTIEAAVSQKREAIYHAALLDPHTSAELSIDDIRKLCDALIEAHGDWLPAYH</sequence>
<keyword evidence="6 10" id="KW-0464">Manganese</keyword>
<comment type="similarity">
    <text evidence="2 12">Belongs to the glycosyl hydrolase 4 family.</text>
</comment>
<protein>
    <submittedName>
        <fullName evidence="14">Alpha-galactosidase</fullName>
        <ecNumber evidence="14">3.2.1.22</ecNumber>
    </submittedName>
</protein>
<evidence type="ECO:0000256" key="4">
    <source>
        <dbReference type="ARBA" id="ARBA00022801"/>
    </source>
</evidence>
<dbReference type="NCBIfam" id="NF011657">
    <property type="entry name" value="PRK15076.1"/>
    <property type="match status" value="1"/>
</dbReference>
<dbReference type="GO" id="GO:0016616">
    <property type="term" value="F:oxidoreductase activity, acting on the CH-OH group of donors, NAD or NADP as acceptor"/>
    <property type="evidence" value="ECO:0007669"/>
    <property type="project" value="InterPro"/>
</dbReference>
<evidence type="ECO:0000256" key="2">
    <source>
        <dbReference type="ARBA" id="ARBA00010141"/>
    </source>
</evidence>
<dbReference type="PRINTS" id="PR00732">
    <property type="entry name" value="GLHYDRLASE4"/>
</dbReference>
<evidence type="ECO:0000313" key="15">
    <source>
        <dbReference type="Proteomes" id="UP000281391"/>
    </source>
</evidence>
<dbReference type="GO" id="GO:0005975">
    <property type="term" value="P:carbohydrate metabolic process"/>
    <property type="evidence" value="ECO:0007669"/>
    <property type="project" value="InterPro"/>
</dbReference>
<keyword evidence="4 12" id="KW-0378">Hydrolase</keyword>
<name>A0A3S4HG13_SEROD</name>
<dbReference type="SUPFAM" id="SSF56327">
    <property type="entry name" value="LDH C-terminal domain-like"/>
    <property type="match status" value="1"/>
</dbReference>
<feature type="domain" description="Glycosyl hydrolase family 4 C-terminal" evidence="13">
    <location>
        <begin position="198"/>
        <end position="407"/>
    </location>
</feature>
<dbReference type="Gene3D" id="3.90.1820.10">
    <property type="entry name" value="AglA-like glucosidase"/>
    <property type="match status" value="1"/>
</dbReference>
<keyword evidence="7" id="KW-0119">Carbohydrate metabolism</keyword>
<keyword evidence="5 12" id="KW-0520">NAD</keyword>
<dbReference type="GO" id="GO:0046872">
    <property type="term" value="F:metal ion binding"/>
    <property type="evidence" value="ECO:0007669"/>
    <property type="project" value="UniProtKB-KW"/>
</dbReference>
<keyword evidence="10" id="KW-0170">Cobalt</keyword>
<accession>A0A3S4HG13</accession>
<keyword evidence="3 10" id="KW-0479">Metal-binding</keyword>
<evidence type="ECO:0000256" key="5">
    <source>
        <dbReference type="ARBA" id="ARBA00023027"/>
    </source>
</evidence>
<dbReference type="PANTHER" id="PTHR32092">
    <property type="entry name" value="6-PHOSPHO-BETA-GLUCOSIDASE-RELATED"/>
    <property type="match status" value="1"/>
</dbReference>
<comment type="cofactor">
    <cofactor evidence="1">
        <name>Mn(2+)</name>
        <dbReference type="ChEBI" id="CHEBI:29035"/>
    </cofactor>
</comment>
<dbReference type="InterPro" id="IPR022616">
    <property type="entry name" value="Glyco_hydro_4_C"/>
</dbReference>
<dbReference type="CDD" id="cd05297">
    <property type="entry name" value="GH4_alpha_glucosidase_galactosidase"/>
    <property type="match status" value="1"/>
</dbReference>
<evidence type="ECO:0000313" key="14">
    <source>
        <dbReference type="EMBL" id="VDZ52749.1"/>
    </source>
</evidence>
<dbReference type="SUPFAM" id="SSF51735">
    <property type="entry name" value="NAD(P)-binding Rossmann-fold domains"/>
    <property type="match status" value="1"/>
</dbReference>
<evidence type="ECO:0000256" key="3">
    <source>
        <dbReference type="ARBA" id="ARBA00022723"/>
    </source>
</evidence>
<dbReference type="PANTHER" id="PTHR32092:SF6">
    <property type="entry name" value="ALPHA-GALACTOSIDASE"/>
    <property type="match status" value="1"/>
</dbReference>
<evidence type="ECO:0000256" key="10">
    <source>
        <dbReference type="PIRSR" id="PIRSR601088-3"/>
    </source>
</evidence>
<evidence type="ECO:0000256" key="1">
    <source>
        <dbReference type="ARBA" id="ARBA00001936"/>
    </source>
</evidence>
<keyword evidence="10" id="KW-0408">Iron</keyword>
<dbReference type="InterPro" id="IPR019802">
    <property type="entry name" value="GlycHydrolase_4_CS"/>
</dbReference>
<dbReference type="InterPro" id="IPR015955">
    <property type="entry name" value="Lactate_DH/Glyco_Ohase_4_C"/>
</dbReference>
<dbReference type="PROSITE" id="PS01324">
    <property type="entry name" value="GLYCOSYL_HYDROL_F4"/>
    <property type="match status" value="1"/>
</dbReference>
<dbReference type="Proteomes" id="UP000281391">
    <property type="component" value="Chromosome"/>
</dbReference>
<comment type="cofactor">
    <cofactor evidence="12">
        <name>NAD(+)</name>
        <dbReference type="ChEBI" id="CHEBI:57540"/>
    </cofactor>
    <text evidence="12">Binds 1 NAD(+) per subunit.</text>
</comment>
<evidence type="ECO:0000256" key="12">
    <source>
        <dbReference type="RuleBase" id="RU361152"/>
    </source>
</evidence>
<evidence type="ECO:0000259" key="13">
    <source>
        <dbReference type="Pfam" id="PF11975"/>
    </source>
</evidence>
<evidence type="ECO:0000256" key="11">
    <source>
        <dbReference type="PIRSR" id="PIRSR601088-4"/>
    </source>
</evidence>
<dbReference type="Pfam" id="PF11975">
    <property type="entry name" value="Glyco_hydro_4C"/>
    <property type="match status" value="1"/>
</dbReference>
<feature type="binding site" evidence="9">
    <location>
        <position position="152"/>
    </location>
    <ligand>
        <name>substrate</name>
    </ligand>
</feature>
<feature type="binding site" evidence="10">
    <location>
        <position position="203"/>
    </location>
    <ligand>
        <name>Mn(2+)</name>
        <dbReference type="ChEBI" id="CHEBI:29035"/>
    </ligand>
</feature>